<dbReference type="EMBL" id="JAAAHW010012305">
    <property type="protein sequence ID" value="KAF9914891.1"/>
    <property type="molecule type" value="Genomic_DNA"/>
</dbReference>
<evidence type="ECO:0000313" key="2">
    <source>
        <dbReference type="EMBL" id="KAF9914891.1"/>
    </source>
</evidence>
<organism evidence="2 3">
    <name type="scientific">Modicella reniformis</name>
    <dbReference type="NCBI Taxonomy" id="1440133"/>
    <lineage>
        <taxon>Eukaryota</taxon>
        <taxon>Fungi</taxon>
        <taxon>Fungi incertae sedis</taxon>
        <taxon>Mucoromycota</taxon>
        <taxon>Mortierellomycotina</taxon>
        <taxon>Mortierellomycetes</taxon>
        <taxon>Mortierellales</taxon>
        <taxon>Mortierellaceae</taxon>
        <taxon>Modicella</taxon>
    </lineage>
</organism>
<evidence type="ECO:0000313" key="3">
    <source>
        <dbReference type="Proteomes" id="UP000749646"/>
    </source>
</evidence>
<proteinExistence type="predicted"/>
<dbReference type="AlphaFoldDB" id="A0A9P6IFP9"/>
<evidence type="ECO:0000256" key="1">
    <source>
        <dbReference type="SAM" id="MobiDB-lite"/>
    </source>
</evidence>
<feature type="region of interest" description="Disordered" evidence="1">
    <location>
        <begin position="40"/>
        <end position="61"/>
    </location>
</feature>
<gene>
    <name evidence="2" type="ORF">BGZ65_000984</name>
</gene>
<keyword evidence="3" id="KW-1185">Reference proteome</keyword>
<feature type="non-terminal residue" evidence="2">
    <location>
        <position position="1"/>
    </location>
</feature>
<name>A0A9P6IFP9_9FUNG</name>
<reference evidence="2" key="1">
    <citation type="journal article" date="2020" name="Fungal Divers.">
        <title>Resolving the Mortierellaceae phylogeny through synthesis of multi-gene phylogenetics and phylogenomics.</title>
        <authorList>
            <person name="Vandepol N."/>
            <person name="Liber J."/>
            <person name="Desiro A."/>
            <person name="Na H."/>
            <person name="Kennedy M."/>
            <person name="Barry K."/>
            <person name="Grigoriev I.V."/>
            <person name="Miller A.N."/>
            <person name="O'Donnell K."/>
            <person name="Stajich J.E."/>
            <person name="Bonito G."/>
        </authorList>
    </citation>
    <scope>NUCLEOTIDE SEQUENCE</scope>
    <source>
        <strain evidence="2">MES-2147</strain>
    </source>
</reference>
<accession>A0A9P6IFP9</accession>
<sequence length="61" mass="6988">HIREFSTGINNMWSRSINDKSLEYLLRILLRLHLPHSVSSGQGNLFKKQPQKGESAANLQQ</sequence>
<comment type="caution">
    <text evidence="2">The sequence shown here is derived from an EMBL/GenBank/DDBJ whole genome shotgun (WGS) entry which is preliminary data.</text>
</comment>
<dbReference type="Proteomes" id="UP000749646">
    <property type="component" value="Unassembled WGS sequence"/>
</dbReference>
<protein>
    <submittedName>
        <fullName evidence="2">Uncharacterized protein</fullName>
    </submittedName>
</protein>